<organism evidence="2 4">
    <name type="scientific">Cucumis melo var. makuwa</name>
    <name type="common">Oriental melon</name>
    <dbReference type="NCBI Taxonomy" id="1194695"/>
    <lineage>
        <taxon>Eukaryota</taxon>
        <taxon>Viridiplantae</taxon>
        <taxon>Streptophyta</taxon>
        <taxon>Embryophyta</taxon>
        <taxon>Tracheophyta</taxon>
        <taxon>Spermatophyta</taxon>
        <taxon>Magnoliopsida</taxon>
        <taxon>eudicotyledons</taxon>
        <taxon>Gunneridae</taxon>
        <taxon>Pentapetalae</taxon>
        <taxon>rosids</taxon>
        <taxon>fabids</taxon>
        <taxon>Cucurbitales</taxon>
        <taxon>Cucurbitaceae</taxon>
        <taxon>Benincaseae</taxon>
        <taxon>Cucumis</taxon>
    </lineage>
</organism>
<dbReference type="Proteomes" id="UP000321947">
    <property type="component" value="Unassembled WGS sequence"/>
</dbReference>
<comment type="caution">
    <text evidence="2">The sequence shown here is derived from an EMBL/GenBank/DDBJ whole genome shotgun (WGS) entry which is preliminary data.</text>
</comment>
<dbReference type="EMBL" id="SSTD01010688">
    <property type="protein sequence ID" value="TYK11603.1"/>
    <property type="molecule type" value="Genomic_DNA"/>
</dbReference>
<dbReference type="AlphaFoldDB" id="A0A5D3CI67"/>
<evidence type="ECO:0000313" key="1">
    <source>
        <dbReference type="EMBL" id="KAA0026143.1"/>
    </source>
</evidence>
<dbReference type="Pfam" id="PF02992">
    <property type="entry name" value="Transposase_21"/>
    <property type="match status" value="1"/>
</dbReference>
<evidence type="ECO:0000313" key="2">
    <source>
        <dbReference type="EMBL" id="TYK11603.1"/>
    </source>
</evidence>
<proteinExistence type="predicted"/>
<gene>
    <name evidence="2" type="ORF">E5676_scaffold263G00480</name>
    <name evidence="1" type="ORF">E6C27_scaffold19G00950</name>
</gene>
<protein>
    <submittedName>
        <fullName evidence="2">Gamma-aminobutyrate transaminase POP2</fullName>
    </submittedName>
</protein>
<dbReference type="Proteomes" id="UP000321393">
    <property type="component" value="Unassembled WGS sequence"/>
</dbReference>
<dbReference type="InterPro" id="IPR004242">
    <property type="entry name" value="Transposase_21"/>
</dbReference>
<evidence type="ECO:0000313" key="4">
    <source>
        <dbReference type="Proteomes" id="UP000321947"/>
    </source>
</evidence>
<evidence type="ECO:0000313" key="3">
    <source>
        <dbReference type="Proteomes" id="UP000321393"/>
    </source>
</evidence>
<accession>A0A5D3CI67</accession>
<reference evidence="3 4" key="1">
    <citation type="submission" date="2019-08" db="EMBL/GenBank/DDBJ databases">
        <title>Draft genome sequences of two oriental melons (Cucumis melo L. var makuwa).</title>
        <authorList>
            <person name="Kwon S.-Y."/>
        </authorList>
    </citation>
    <scope>NUCLEOTIDE SEQUENCE [LARGE SCALE GENOMIC DNA]</scope>
    <source>
        <strain evidence="4">cv. Chang Bougi</strain>
        <strain evidence="3">cv. SW 3</strain>
        <tissue evidence="2">Leaf</tissue>
    </source>
</reference>
<name>A0A5D3CI67_CUCMM</name>
<sequence>MWRGSEGSVDMRWHRDKRVETDDVLRQLTDAEGWKHFDCEFPHFASDPRNGGIQKGIKYVPYASDRSSFRIQGRIFFMGHRRYLPENHVWHRSRIHDGKVEHRAPSMVMNGHEILE</sequence>
<dbReference type="OrthoDB" id="6613063at2759"/>
<dbReference type="EMBL" id="SSTE01022979">
    <property type="protein sequence ID" value="KAA0026143.1"/>
    <property type="molecule type" value="Genomic_DNA"/>
</dbReference>